<comment type="caution">
    <text evidence="3">The sequence shown here is derived from an EMBL/GenBank/DDBJ whole genome shotgun (WGS) entry which is preliminary data.</text>
</comment>
<sequence length="128" mass="15048">MIRITLFLFNLFIAKACLEYELNVRSDDQKSVIRLFLKDNGDTKILKSEEILKLTKTYQCWEGKDNYKFCVNHEEKYWEMWTGLFYSSKNQLKMTSDGCSFEDEMCSTTYSDKLYCDSGKPVSGYLTS</sequence>
<name>A0A2U1J0Y4_SMIAN</name>
<protein>
    <submittedName>
        <fullName evidence="3">Uncharacterized protein</fullName>
    </submittedName>
</protein>
<feature type="chain" id="PRO_5044580852" evidence="1">
    <location>
        <begin position="17"/>
        <end position="128"/>
    </location>
</feature>
<keyword evidence="4" id="KW-1185">Reference proteome</keyword>
<dbReference type="AlphaFoldDB" id="A0A2U1J0Y4"/>
<dbReference type="Proteomes" id="UP000245591">
    <property type="component" value="Unassembled WGS sequence"/>
</dbReference>
<evidence type="ECO:0000256" key="1">
    <source>
        <dbReference type="SAM" id="SignalP"/>
    </source>
</evidence>
<evidence type="ECO:0000313" key="4">
    <source>
        <dbReference type="Proteomes" id="UP000245591"/>
    </source>
</evidence>
<proteinExistence type="predicted"/>
<feature type="signal peptide" evidence="1">
    <location>
        <begin position="1"/>
        <end position="16"/>
    </location>
</feature>
<organism evidence="3 4">
    <name type="scientific">Smittium angustum</name>
    <dbReference type="NCBI Taxonomy" id="133377"/>
    <lineage>
        <taxon>Eukaryota</taxon>
        <taxon>Fungi</taxon>
        <taxon>Fungi incertae sedis</taxon>
        <taxon>Zoopagomycota</taxon>
        <taxon>Kickxellomycotina</taxon>
        <taxon>Harpellomycetes</taxon>
        <taxon>Harpellales</taxon>
        <taxon>Legeriomycetaceae</taxon>
        <taxon>Smittium</taxon>
    </lineage>
</organism>
<evidence type="ECO:0000313" key="3">
    <source>
        <dbReference type="EMBL" id="PVZ98726.1"/>
    </source>
</evidence>
<dbReference type="EMBL" id="MBFU01000586">
    <property type="protein sequence ID" value="PVZ98114.1"/>
    <property type="molecule type" value="Genomic_DNA"/>
</dbReference>
<reference evidence="3 4" key="1">
    <citation type="journal article" date="2018" name="MBio">
        <title>Comparative Genomics Reveals the Core Gene Toolbox for the Fungus-Insect Symbiosis.</title>
        <authorList>
            <person name="Wang Y."/>
            <person name="Stata M."/>
            <person name="Wang W."/>
            <person name="Stajich J.E."/>
            <person name="White M.M."/>
            <person name="Moncalvo J.M."/>
        </authorList>
    </citation>
    <scope>NUCLEOTIDE SEQUENCE [LARGE SCALE GENOMIC DNA]</scope>
    <source>
        <strain evidence="3 4">AUS-126-30</strain>
    </source>
</reference>
<evidence type="ECO:0000313" key="2">
    <source>
        <dbReference type="EMBL" id="PVZ98114.1"/>
    </source>
</evidence>
<gene>
    <name evidence="3" type="ORF">BB558_005261</name>
    <name evidence="2" type="ORF">BB558_005855</name>
</gene>
<keyword evidence="1" id="KW-0732">Signal</keyword>
<accession>A0A2U1J0Y4</accession>
<dbReference type="EMBL" id="MBFU01000516">
    <property type="protein sequence ID" value="PVZ98726.1"/>
    <property type="molecule type" value="Genomic_DNA"/>
</dbReference>